<proteinExistence type="predicted"/>
<comment type="caution">
    <text evidence="1">The sequence shown here is derived from an EMBL/GenBank/DDBJ whole genome shotgun (WGS) entry which is preliminary data.</text>
</comment>
<keyword evidence="2" id="KW-1185">Reference proteome</keyword>
<dbReference type="EMBL" id="MU842835">
    <property type="protein sequence ID" value="KAK2031991.1"/>
    <property type="molecule type" value="Genomic_DNA"/>
</dbReference>
<protein>
    <submittedName>
        <fullName evidence="1">Uncharacterized protein</fullName>
    </submittedName>
</protein>
<evidence type="ECO:0000313" key="1">
    <source>
        <dbReference type="EMBL" id="KAK2031991.1"/>
    </source>
</evidence>
<sequence length="170" mass="19683">MTVSAAFVESKYQMLLDWADACSTSMKRDENSASHVYFFHDPEWKIYFQLCFDFWKEAYVRYRVYLQVVQAHLTIALRLGSIDRRTAVAMMGETRTVGTHHRAPEEAFLTSIADYKLAMEDLNGSSMDTLSRDFADLTVTRTEEGGEFSFPRTDIYYTLTLTTYPKYNPS</sequence>
<organism evidence="1 2">
    <name type="scientific">Colletotrichum zoysiae</name>
    <dbReference type="NCBI Taxonomy" id="1216348"/>
    <lineage>
        <taxon>Eukaryota</taxon>
        <taxon>Fungi</taxon>
        <taxon>Dikarya</taxon>
        <taxon>Ascomycota</taxon>
        <taxon>Pezizomycotina</taxon>
        <taxon>Sordariomycetes</taxon>
        <taxon>Hypocreomycetidae</taxon>
        <taxon>Glomerellales</taxon>
        <taxon>Glomerellaceae</taxon>
        <taxon>Colletotrichum</taxon>
        <taxon>Colletotrichum graminicola species complex</taxon>
    </lineage>
</organism>
<dbReference type="Proteomes" id="UP001232148">
    <property type="component" value="Unassembled WGS sequence"/>
</dbReference>
<evidence type="ECO:0000313" key="2">
    <source>
        <dbReference type="Proteomes" id="UP001232148"/>
    </source>
</evidence>
<name>A0AAD9M2Q2_9PEZI</name>
<gene>
    <name evidence="1" type="ORF">LX32DRAFT_650360</name>
</gene>
<reference evidence="1" key="1">
    <citation type="submission" date="2021-06" db="EMBL/GenBank/DDBJ databases">
        <title>Comparative genomics, transcriptomics and evolutionary studies reveal genomic signatures of adaptation to plant cell wall in hemibiotrophic fungi.</title>
        <authorList>
            <consortium name="DOE Joint Genome Institute"/>
            <person name="Baroncelli R."/>
            <person name="Diaz J.F."/>
            <person name="Benocci T."/>
            <person name="Peng M."/>
            <person name="Battaglia E."/>
            <person name="Haridas S."/>
            <person name="Andreopoulos W."/>
            <person name="Labutti K."/>
            <person name="Pangilinan J."/>
            <person name="Floch G.L."/>
            <person name="Makela M.R."/>
            <person name="Henrissat B."/>
            <person name="Grigoriev I.V."/>
            <person name="Crouch J.A."/>
            <person name="De Vries R.P."/>
            <person name="Sukno S.A."/>
            <person name="Thon M.R."/>
        </authorList>
    </citation>
    <scope>NUCLEOTIDE SEQUENCE</scope>
    <source>
        <strain evidence="1">MAFF235873</strain>
    </source>
</reference>
<dbReference type="AlphaFoldDB" id="A0AAD9M2Q2"/>
<accession>A0AAD9M2Q2</accession>